<sequence length="562" mass="62971">MKKVLSIVLCMALAIGVILVGCSQQQPSSDAETENETSGENTANTGSDVTVSPAGTFPLVKDKITFRILTIQSPMVEDYNTNKLTKYMEDKTNVHIEWDLVPQKDAMTKVNLVLASNQDLPDIFMGIEMGNDMLVKYGSQGTFVALNDYIDKYGVEFKKVLEYPGFESLRQEISSADGKIYTLPKVSDPYNVRWGQKMWINEKFLSAVGMDMPKTTDDFYNALKAFKEKDPNGNGKADEIPLAGAITGWHTNIDGFIMNAFIYNDSAGRFVVNNGKVDIVYNKPEWRDGLAYMAKLCAEGLLDPVSFTQDNAQLTQLADNPDAPILGAAPAGTSLGFSNIANQRWLDYAAVPPLKGPKGVQLSGYYLPIPQNKFVITKACKYPEVAYRWADLLYSEEASIWSRWGEPGVDWREPKEGELGINGKPAVIVPILKWGSIQNSHWQFENPGFTPDRLQSGQAWDGDPNNPERRWYVETQEKYDGFEPPVDIILPPLAFTADEATEYNELKVTINDYVKESIARFVTGDMNIDKDWEDYISQLDDLGLARYLELTQTAYDRQYGNK</sequence>
<evidence type="ECO:0000256" key="1">
    <source>
        <dbReference type="SAM" id="MobiDB-lite"/>
    </source>
</evidence>
<organism evidence="3 4">
    <name type="scientific">Mahella australiensis (strain DSM 15567 / CIP 107919 / 50-1 BON)</name>
    <dbReference type="NCBI Taxonomy" id="697281"/>
    <lineage>
        <taxon>Bacteria</taxon>
        <taxon>Bacillati</taxon>
        <taxon>Bacillota</taxon>
        <taxon>Clostridia</taxon>
        <taxon>Thermoanaerobacterales</taxon>
        <taxon>Thermoanaerobacterales Family IV. Incertae Sedis</taxon>
        <taxon>Mahella</taxon>
    </lineage>
</organism>
<reference evidence="4" key="1">
    <citation type="submission" date="2010-11" db="EMBL/GenBank/DDBJ databases">
        <title>The complete genome of Mahella australiensis DSM 15567.</title>
        <authorList>
            <consortium name="US DOE Joint Genome Institute (JGI-PGF)"/>
            <person name="Lucas S."/>
            <person name="Copeland A."/>
            <person name="Lapidus A."/>
            <person name="Bruce D."/>
            <person name="Goodwin L."/>
            <person name="Pitluck S."/>
            <person name="Kyrpides N."/>
            <person name="Mavromatis K."/>
            <person name="Pagani I."/>
            <person name="Ivanova N."/>
            <person name="Teshima H."/>
            <person name="Brettin T."/>
            <person name="Detter J.C."/>
            <person name="Han C."/>
            <person name="Tapia R."/>
            <person name="Land M."/>
            <person name="Hauser L."/>
            <person name="Markowitz V."/>
            <person name="Cheng J.-F."/>
            <person name="Hugenholtz P."/>
            <person name="Woyke T."/>
            <person name="Wu D."/>
            <person name="Spring S."/>
            <person name="Pukall R."/>
            <person name="Steenblock K."/>
            <person name="Schneider S."/>
            <person name="Klenk H.-P."/>
            <person name="Eisen J.A."/>
        </authorList>
    </citation>
    <scope>NUCLEOTIDE SEQUENCE [LARGE SCALE GENOMIC DNA]</scope>
    <source>
        <strain evidence="4">DSM 15567 / CIP 107919 / 50-1 BON</strain>
    </source>
</reference>
<keyword evidence="2" id="KW-0732">Signal</keyword>
<dbReference type="Proteomes" id="UP000008457">
    <property type="component" value="Chromosome"/>
</dbReference>
<dbReference type="SUPFAM" id="SSF53850">
    <property type="entry name" value="Periplasmic binding protein-like II"/>
    <property type="match status" value="1"/>
</dbReference>
<accession>F4A0V7</accession>
<protein>
    <submittedName>
        <fullName evidence="3">Extracellular solute-binding protein family 1</fullName>
    </submittedName>
</protein>
<dbReference type="InterPro" id="IPR050490">
    <property type="entry name" value="Bact_solute-bd_prot1"/>
</dbReference>
<feature type="chain" id="PRO_5039724879" evidence="2">
    <location>
        <begin position="21"/>
        <end position="562"/>
    </location>
</feature>
<dbReference type="PANTHER" id="PTHR43649:SF12">
    <property type="entry name" value="DIACETYLCHITOBIOSE BINDING PROTEIN DASA"/>
    <property type="match status" value="1"/>
</dbReference>
<gene>
    <name evidence="3" type="ordered locus">Mahau_1826</name>
</gene>
<dbReference type="HOGENOM" id="CLU_021021_2_0_9"/>
<dbReference type="AlphaFoldDB" id="F4A0V7"/>
<dbReference type="RefSeq" id="WP_013781431.1">
    <property type="nucleotide sequence ID" value="NC_015520.1"/>
</dbReference>
<dbReference type="Gene3D" id="3.40.190.10">
    <property type="entry name" value="Periplasmic binding protein-like II"/>
    <property type="match status" value="2"/>
</dbReference>
<dbReference type="PROSITE" id="PS51257">
    <property type="entry name" value="PROKAR_LIPOPROTEIN"/>
    <property type="match status" value="1"/>
</dbReference>
<name>F4A0V7_MAHA5</name>
<dbReference type="KEGG" id="mas:Mahau_1826"/>
<feature type="compositionally biased region" description="Polar residues" evidence="1">
    <location>
        <begin position="38"/>
        <end position="50"/>
    </location>
</feature>
<keyword evidence="4" id="KW-1185">Reference proteome</keyword>
<dbReference type="PANTHER" id="PTHR43649">
    <property type="entry name" value="ARABINOSE-BINDING PROTEIN-RELATED"/>
    <property type="match status" value="1"/>
</dbReference>
<dbReference type="InterPro" id="IPR006059">
    <property type="entry name" value="SBP"/>
</dbReference>
<proteinExistence type="predicted"/>
<reference evidence="3 4" key="2">
    <citation type="journal article" date="2011" name="Stand. Genomic Sci.">
        <title>Complete genome sequence of Mahella australiensis type strain (50-1 BON).</title>
        <authorList>
            <person name="Sikorski J."/>
            <person name="Teshima H."/>
            <person name="Nolan M."/>
            <person name="Lucas S."/>
            <person name="Hammon N."/>
            <person name="Deshpande S."/>
            <person name="Cheng J.F."/>
            <person name="Pitluck S."/>
            <person name="Liolios K."/>
            <person name="Pagani I."/>
            <person name="Ivanova N."/>
            <person name="Huntemann M."/>
            <person name="Mavromatis K."/>
            <person name="Ovchinikova G."/>
            <person name="Pati A."/>
            <person name="Tapia R."/>
            <person name="Han C."/>
            <person name="Goodwin L."/>
            <person name="Chen A."/>
            <person name="Palaniappan K."/>
            <person name="Land M."/>
            <person name="Hauser L."/>
            <person name="Ngatchou-Djao O.D."/>
            <person name="Rohde M."/>
            <person name="Pukall R."/>
            <person name="Spring S."/>
            <person name="Abt B."/>
            <person name="Goker M."/>
            <person name="Detter J.C."/>
            <person name="Woyke T."/>
            <person name="Bristow J."/>
            <person name="Markowitz V."/>
            <person name="Hugenholtz P."/>
            <person name="Eisen J.A."/>
            <person name="Kyrpides N.C."/>
            <person name="Klenk H.P."/>
            <person name="Lapidus A."/>
        </authorList>
    </citation>
    <scope>NUCLEOTIDE SEQUENCE [LARGE SCALE GENOMIC DNA]</scope>
    <source>
        <strain evidence="4">DSM 15567 / CIP 107919 / 50-1 BON</strain>
    </source>
</reference>
<evidence type="ECO:0000313" key="4">
    <source>
        <dbReference type="Proteomes" id="UP000008457"/>
    </source>
</evidence>
<feature type="region of interest" description="Disordered" evidence="1">
    <location>
        <begin position="27"/>
        <end position="50"/>
    </location>
</feature>
<dbReference type="EMBL" id="CP002360">
    <property type="protein sequence ID" value="AEE97003.1"/>
    <property type="molecule type" value="Genomic_DNA"/>
</dbReference>
<evidence type="ECO:0000256" key="2">
    <source>
        <dbReference type="SAM" id="SignalP"/>
    </source>
</evidence>
<feature type="signal peptide" evidence="2">
    <location>
        <begin position="1"/>
        <end position="20"/>
    </location>
</feature>
<dbReference type="eggNOG" id="COG1653">
    <property type="taxonomic scope" value="Bacteria"/>
</dbReference>
<dbReference type="Pfam" id="PF01547">
    <property type="entry name" value="SBP_bac_1"/>
    <property type="match status" value="1"/>
</dbReference>
<evidence type="ECO:0000313" key="3">
    <source>
        <dbReference type="EMBL" id="AEE97003.1"/>
    </source>
</evidence>
<dbReference type="STRING" id="697281.Mahau_1826"/>